<keyword evidence="3 8" id="KW-0812">Transmembrane</keyword>
<gene>
    <name evidence="11" type="ORF">SAMN05444169_0429</name>
</gene>
<feature type="transmembrane region" description="Helical" evidence="8">
    <location>
        <begin position="296"/>
        <end position="314"/>
    </location>
</feature>
<feature type="transmembrane region" description="Helical" evidence="8">
    <location>
        <begin position="194"/>
        <end position="212"/>
    </location>
</feature>
<dbReference type="InterPro" id="IPR010619">
    <property type="entry name" value="ThrE-like_N"/>
</dbReference>
<protein>
    <submittedName>
        <fullName evidence="11">Uncharacterized membrane protein YjjP, DUF1212 family</fullName>
    </submittedName>
</protein>
<dbReference type="InterPro" id="IPR050539">
    <property type="entry name" value="ThrE_Dicarb/AminoAcid_Exp"/>
</dbReference>
<dbReference type="PANTHER" id="PTHR34390:SF2">
    <property type="entry name" value="SUCCINATE TRANSPORTER SUBUNIT YJJP-RELATED"/>
    <property type="match status" value="1"/>
</dbReference>
<evidence type="ECO:0000256" key="7">
    <source>
        <dbReference type="SAM" id="MobiDB-lite"/>
    </source>
</evidence>
<evidence type="ECO:0000256" key="4">
    <source>
        <dbReference type="ARBA" id="ARBA00022989"/>
    </source>
</evidence>
<evidence type="ECO:0000313" key="12">
    <source>
        <dbReference type="Proteomes" id="UP000190675"/>
    </source>
</evidence>
<dbReference type="GO" id="GO:0022857">
    <property type="term" value="F:transmembrane transporter activity"/>
    <property type="evidence" value="ECO:0007669"/>
    <property type="project" value="InterPro"/>
</dbReference>
<feature type="transmembrane region" description="Helical" evidence="8">
    <location>
        <begin position="256"/>
        <end position="276"/>
    </location>
</feature>
<evidence type="ECO:0000259" key="9">
    <source>
        <dbReference type="Pfam" id="PF06738"/>
    </source>
</evidence>
<dbReference type="GO" id="GO:0005886">
    <property type="term" value="C:plasma membrane"/>
    <property type="evidence" value="ECO:0007669"/>
    <property type="project" value="UniProtKB-SubCell"/>
</dbReference>
<evidence type="ECO:0000259" key="10">
    <source>
        <dbReference type="Pfam" id="PF12821"/>
    </source>
</evidence>
<evidence type="ECO:0000256" key="2">
    <source>
        <dbReference type="ARBA" id="ARBA00022475"/>
    </source>
</evidence>
<evidence type="ECO:0000256" key="1">
    <source>
        <dbReference type="ARBA" id="ARBA00004651"/>
    </source>
</evidence>
<feature type="domain" description="Threonine/serine exporter-like N-terminal" evidence="9">
    <location>
        <begin position="42"/>
        <end position="274"/>
    </location>
</feature>
<dbReference type="Proteomes" id="UP000190675">
    <property type="component" value="Chromosome I"/>
</dbReference>
<keyword evidence="4 8" id="KW-1133">Transmembrane helix</keyword>
<keyword evidence="5 8" id="KW-0472">Membrane</keyword>
<organism evidence="11 12">
    <name type="scientific">Bradyrhizobium erythrophlei</name>
    <dbReference type="NCBI Taxonomy" id="1437360"/>
    <lineage>
        <taxon>Bacteria</taxon>
        <taxon>Pseudomonadati</taxon>
        <taxon>Pseudomonadota</taxon>
        <taxon>Alphaproteobacteria</taxon>
        <taxon>Hyphomicrobiales</taxon>
        <taxon>Nitrobacteraceae</taxon>
        <taxon>Bradyrhizobium</taxon>
    </lineage>
</organism>
<feature type="transmembrane region" description="Helical" evidence="8">
    <location>
        <begin position="146"/>
        <end position="174"/>
    </location>
</feature>
<reference evidence="11 12" key="1">
    <citation type="submission" date="2016-11" db="EMBL/GenBank/DDBJ databases">
        <authorList>
            <person name="Jaros S."/>
            <person name="Januszkiewicz K."/>
            <person name="Wedrychowicz H."/>
        </authorList>
    </citation>
    <scope>NUCLEOTIDE SEQUENCE [LARGE SCALE GENOMIC DNA]</scope>
    <source>
        <strain evidence="11 12">GAS242</strain>
    </source>
</reference>
<evidence type="ECO:0000256" key="6">
    <source>
        <dbReference type="ARBA" id="ARBA00034125"/>
    </source>
</evidence>
<sequence>MGEPAVANAEMSNNGGGPDQGSVVVGRQAQVASAEQLALLPHVAKLLLENGQSTEKIVTASGRLADAMGFRATVFPHWGELTIRIDDASVPRYEIVGCAPLGVDMRKVAAATDVIDEVCDGRLDAETARSALDTIARFPPVSLTRFALLAAAGAAALGVIFGAAHLLSLALIAVSAGAGACLRRWLSGMGHNPFVQPLCAALLAGTIGAVAARLQFSSSLRLVAVCPCMILVPGPHLLNGTIDLARARIGLGASRLAYAGLIILMICTGLLSGLWLGGVGLPVSAPSQPVPFGYDVIAAGVAVAAYGTFFAMPWRMLPIPIAIGMFAHASRWAMISFAGVGAATGALAACLVVGIIVTPLADRMRLPFAAFAFASVVSLIPGGFLFRMAGGLVDLLSLGNKASFDVLRTTIADGTTAILVMLAMAFGLIVPKMCIEFLYPDLAKSGSGGRR</sequence>
<comment type="subcellular location">
    <subcellularLocation>
        <location evidence="1">Cell membrane</location>
        <topology evidence="1">Multi-pass membrane protein</topology>
    </subcellularLocation>
</comment>
<feature type="region of interest" description="Disordered" evidence="7">
    <location>
        <begin position="1"/>
        <end position="23"/>
    </location>
</feature>
<evidence type="ECO:0000256" key="3">
    <source>
        <dbReference type="ARBA" id="ARBA00022692"/>
    </source>
</evidence>
<evidence type="ECO:0000313" key="11">
    <source>
        <dbReference type="EMBL" id="SHG08192.1"/>
    </source>
</evidence>
<dbReference type="PANTHER" id="PTHR34390">
    <property type="entry name" value="UPF0442 PROTEIN YJJB-RELATED"/>
    <property type="match status" value="1"/>
</dbReference>
<feature type="transmembrane region" description="Helical" evidence="8">
    <location>
        <begin position="410"/>
        <end position="430"/>
    </location>
</feature>
<keyword evidence="2" id="KW-1003">Cell membrane</keyword>
<dbReference type="EMBL" id="LT670818">
    <property type="protein sequence ID" value="SHG08192.1"/>
    <property type="molecule type" value="Genomic_DNA"/>
</dbReference>
<dbReference type="Pfam" id="PF06738">
    <property type="entry name" value="ThrE"/>
    <property type="match status" value="1"/>
</dbReference>
<proteinExistence type="inferred from homology"/>
<comment type="similarity">
    <text evidence="6">Belongs to the ThrE exporter (TC 2.A.79) family.</text>
</comment>
<name>A0A1M5GXL2_9BRAD</name>
<evidence type="ECO:0000256" key="5">
    <source>
        <dbReference type="ARBA" id="ARBA00023136"/>
    </source>
</evidence>
<dbReference type="AlphaFoldDB" id="A0A1M5GXL2"/>
<feature type="domain" description="Threonine/Serine exporter ThrE" evidence="10">
    <location>
        <begin position="295"/>
        <end position="432"/>
    </location>
</feature>
<dbReference type="Pfam" id="PF12821">
    <property type="entry name" value="ThrE_2"/>
    <property type="match status" value="1"/>
</dbReference>
<evidence type="ECO:0000256" key="8">
    <source>
        <dbReference type="SAM" id="Phobius"/>
    </source>
</evidence>
<dbReference type="InterPro" id="IPR024528">
    <property type="entry name" value="ThrE_2"/>
</dbReference>
<feature type="transmembrane region" description="Helical" evidence="8">
    <location>
        <begin position="368"/>
        <end position="389"/>
    </location>
</feature>
<accession>A0A1M5GXL2</accession>
<feature type="transmembrane region" description="Helical" evidence="8">
    <location>
        <begin position="335"/>
        <end position="356"/>
    </location>
</feature>
<dbReference type="GO" id="GO:0015744">
    <property type="term" value="P:succinate transport"/>
    <property type="evidence" value="ECO:0007669"/>
    <property type="project" value="TreeGrafter"/>
</dbReference>